<evidence type="ECO:0000313" key="1">
    <source>
        <dbReference type="EMBL" id="QHT22401.1"/>
    </source>
</evidence>
<reference evidence="1" key="1">
    <citation type="journal article" date="2020" name="Nature">
        <title>Giant virus diversity and host interactions through global metagenomics.</title>
        <authorList>
            <person name="Schulz F."/>
            <person name="Roux S."/>
            <person name="Paez-Espino D."/>
            <person name="Jungbluth S."/>
            <person name="Walsh D.A."/>
            <person name="Denef V.J."/>
            <person name="McMahon K.D."/>
            <person name="Konstantinidis K.T."/>
            <person name="Eloe-Fadrosh E.A."/>
            <person name="Kyrpides N.C."/>
            <person name="Woyke T."/>
        </authorList>
    </citation>
    <scope>NUCLEOTIDE SEQUENCE</scope>
    <source>
        <strain evidence="1">GVMAG-M-3300023179-111</strain>
    </source>
</reference>
<protein>
    <submittedName>
        <fullName evidence="1">Uncharacterized protein</fullName>
    </submittedName>
</protein>
<dbReference type="AlphaFoldDB" id="A0A6C0E1B0"/>
<sequence length="92" mass="11285">MSNNFINYNKVVNELKKQYHPTCCENCIWRPFIIKGKLFRIPILLRRVKEMCSKCRIRRKSEYRHELCDICAEVYNELEFNYFHKNCLTFSL</sequence>
<proteinExistence type="predicted"/>
<name>A0A6C0E1B0_9ZZZZ</name>
<organism evidence="1">
    <name type="scientific">viral metagenome</name>
    <dbReference type="NCBI Taxonomy" id="1070528"/>
    <lineage>
        <taxon>unclassified sequences</taxon>
        <taxon>metagenomes</taxon>
        <taxon>organismal metagenomes</taxon>
    </lineage>
</organism>
<dbReference type="EMBL" id="MN739709">
    <property type="protein sequence ID" value="QHT22401.1"/>
    <property type="molecule type" value="Genomic_DNA"/>
</dbReference>
<accession>A0A6C0E1B0</accession>